<dbReference type="PANTHER" id="PTHR40619:SF3">
    <property type="entry name" value="FUNGAL STAND N-TERMINAL GOODBYE DOMAIN-CONTAINING PROTEIN"/>
    <property type="match status" value="1"/>
</dbReference>
<evidence type="ECO:0000313" key="1">
    <source>
        <dbReference type="EMBL" id="KAK4097729.1"/>
    </source>
</evidence>
<dbReference type="EMBL" id="MU863669">
    <property type="protein sequence ID" value="KAK4097729.1"/>
    <property type="molecule type" value="Genomic_DNA"/>
</dbReference>
<organism evidence="1 2">
    <name type="scientific">Parathielavia hyrcaniae</name>
    <dbReference type="NCBI Taxonomy" id="113614"/>
    <lineage>
        <taxon>Eukaryota</taxon>
        <taxon>Fungi</taxon>
        <taxon>Dikarya</taxon>
        <taxon>Ascomycota</taxon>
        <taxon>Pezizomycotina</taxon>
        <taxon>Sordariomycetes</taxon>
        <taxon>Sordariomycetidae</taxon>
        <taxon>Sordariales</taxon>
        <taxon>Chaetomiaceae</taxon>
        <taxon>Parathielavia</taxon>
    </lineage>
</organism>
<reference evidence="1" key="2">
    <citation type="submission" date="2023-05" db="EMBL/GenBank/DDBJ databases">
        <authorList>
            <consortium name="Lawrence Berkeley National Laboratory"/>
            <person name="Steindorff A."/>
            <person name="Hensen N."/>
            <person name="Bonometti L."/>
            <person name="Westerberg I."/>
            <person name="Brannstrom I.O."/>
            <person name="Guillou S."/>
            <person name="Cros-Aarteil S."/>
            <person name="Calhoun S."/>
            <person name="Haridas S."/>
            <person name="Kuo A."/>
            <person name="Mondo S."/>
            <person name="Pangilinan J."/>
            <person name="Riley R."/>
            <person name="Labutti K."/>
            <person name="Andreopoulos B."/>
            <person name="Lipzen A."/>
            <person name="Chen C."/>
            <person name="Yanf M."/>
            <person name="Daum C."/>
            <person name="Ng V."/>
            <person name="Clum A."/>
            <person name="Ohm R."/>
            <person name="Martin F."/>
            <person name="Silar P."/>
            <person name="Natvig D."/>
            <person name="Lalanne C."/>
            <person name="Gautier V."/>
            <person name="Ament-Velasquez S.L."/>
            <person name="Kruys A."/>
            <person name="Hutchinson M.I."/>
            <person name="Powell A.J."/>
            <person name="Barry K."/>
            <person name="Miller A.N."/>
            <person name="Grigoriev I.V."/>
            <person name="Debuchy R."/>
            <person name="Gladieux P."/>
            <person name="Thoren M.H."/>
            <person name="Johannesson H."/>
        </authorList>
    </citation>
    <scope>NUCLEOTIDE SEQUENCE</scope>
    <source>
        <strain evidence="1">CBS 757.83</strain>
    </source>
</reference>
<accession>A0AAN6PW41</accession>
<sequence length="627" mass="68140">MHPEQSLIVVRPYQPLMEVLDEVEATDANLLRGLSGWQDVVDAIETATAQDNAKSDKSKVRGRLRKSGPEIALLESLAGIIPDQDGLGLLRGGLTVLFKMVSLRLETRAMILEAFESIPETFIEAVQASMRFPDAPDLFQALRQLYDTLVEKVATLIEVLLRSHPNKNKVVRFLRHHPSRDVEVVQRCLDEVSRASDRVSRCSKAALEQAVGEIRQVQHSISTDMKGVKSGMDGIQAAITNGVTQLESRWRETDAGTHIRTVAESSRKMLEAADQMLKLGWYQQQYLGSVAAGQQQVALPWVHAAVIATPRLLEAAPSGWASPPVSPSQVSLDDLLQELDVPETAAAEALSRVTQRSCHARVNVGGRGSLLMTIARFREWLAAPWWASDLVLVDGHRGDVATNNITSVSAFCASLIGVLMNQDSDSSYDRPAAIVLHHFCGQHLTHRDPLRGPAGLIGSLVNQLLAQISDAEAGTPGLQPSLDFIADELFEGVGEKDIPSLCRVFCELVVRLDPSRPVFCIIDGVSEIETVLDGWQDETCLIVQGLLRMVEDGHRTGPGLRVLLTSSNRSGELADTVVSSGRRVSLLASNARGRRSSTSQLERDLDDLLMAGDCCEASNSNAGADGA</sequence>
<dbReference type="AlphaFoldDB" id="A0AAN6PW41"/>
<gene>
    <name evidence="1" type="ORF">N658DRAFT_500150</name>
</gene>
<dbReference type="PANTHER" id="PTHR40619">
    <property type="entry name" value="FUNGAL STAND N-TERMINAL GOODBYE DOMAIN-CONTAINING PROTEIN"/>
    <property type="match status" value="1"/>
</dbReference>
<comment type="caution">
    <text evidence="1">The sequence shown here is derived from an EMBL/GenBank/DDBJ whole genome shotgun (WGS) entry which is preliminary data.</text>
</comment>
<keyword evidence="2" id="KW-1185">Reference proteome</keyword>
<evidence type="ECO:0000313" key="2">
    <source>
        <dbReference type="Proteomes" id="UP001305647"/>
    </source>
</evidence>
<reference evidence="1" key="1">
    <citation type="journal article" date="2023" name="Mol. Phylogenet. Evol.">
        <title>Genome-scale phylogeny and comparative genomics of the fungal order Sordariales.</title>
        <authorList>
            <person name="Hensen N."/>
            <person name="Bonometti L."/>
            <person name="Westerberg I."/>
            <person name="Brannstrom I.O."/>
            <person name="Guillou S."/>
            <person name="Cros-Aarteil S."/>
            <person name="Calhoun S."/>
            <person name="Haridas S."/>
            <person name="Kuo A."/>
            <person name="Mondo S."/>
            <person name="Pangilinan J."/>
            <person name="Riley R."/>
            <person name="LaButti K."/>
            <person name="Andreopoulos B."/>
            <person name="Lipzen A."/>
            <person name="Chen C."/>
            <person name="Yan M."/>
            <person name="Daum C."/>
            <person name="Ng V."/>
            <person name="Clum A."/>
            <person name="Steindorff A."/>
            <person name="Ohm R.A."/>
            <person name="Martin F."/>
            <person name="Silar P."/>
            <person name="Natvig D.O."/>
            <person name="Lalanne C."/>
            <person name="Gautier V."/>
            <person name="Ament-Velasquez S.L."/>
            <person name="Kruys A."/>
            <person name="Hutchinson M.I."/>
            <person name="Powell A.J."/>
            <person name="Barry K."/>
            <person name="Miller A.N."/>
            <person name="Grigoriev I.V."/>
            <person name="Debuchy R."/>
            <person name="Gladieux P."/>
            <person name="Hiltunen Thoren M."/>
            <person name="Johannesson H."/>
        </authorList>
    </citation>
    <scope>NUCLEOTIDE SEQUENCE</scope>
    <source>
        <strain evidence="1">CBS 757.83</strain>
    </source>
</reference>
<dbReference type="Proteomes" id="UP001305647">
    <property type="component" value="Unassembled WGS sequence"/>
</dbReference>
<proteinExistence type="predicted"/>
<protein>
    <submittedName>
        <fullName evidence="1">Uncharacterized protein</fullName>
    </submittedName>
</protein>
<name>A0AAN6PW41_9PEZI</name>